<evidence type="ECO:0000313" key="10">
    <source>
        <dbReference type="EMBL" id="KKR40602.1"/>
    </source>
</evidence>
<feature type="transmembrane region" description="Helical" evidence="7">
    <location>
        <begin position="260"/>
        <end position="279"/>
    </location>
</feature>
<evidence type="ECO:0000256" key="1">
    <source>
        <dbReference type="ARBA" id="ARBA00004651"/>
    </source>
</evidence>
<dbReference type="EMBL" id="LBXZ01000007">
    <property type="protein sequence ID" value="KKR40602.1"/>
    <property type="molecule type" value="Genomic_DNA"/>
</dbReference>
<evidence type="ECO:0000256" key="3">
    <source>
        <dbReference type="ARBA" id="ARBA00022741"/>
    </source>
</evidence>
<dbReference type="AlphaFoldDB" id="A0A0G0TRY7"/>
<evidence type="ECO:0000313" key="11">
    <source>
        <dbReference type="Proteomes" id="UP000034072"/>
    </source>
</evidence>
<dbReference type="PROSITE" id="PS50929">
    <property type="entry name" value="ABC_TM1F"/>
    <property type="match status" value="1"/>
</dbReference>
<dbReference type="Gene3D" id="1.20.1560.10">
    <property type="entry name" value="ABC transporter type 1, transmembrane domain"/>
    <property type="match status" value="1"/>
</dbReference>
<dbReference type="PROSITE" id="PS50893">
    <property type="entry name" value="ABC_TRANSPORTER_2"/>
    <property type="match status" value="1"/>
</dbReference>
<organism evidence="10 11">
    <name type="scientific">Candidatus Yanofskybacteria bacterium GW2011_GWE2_40_11</name>
    <dbReference type="NCBI Taxonomy" id="1619033"/>
    <lineage>
        <taxon>Bacteria</taxon>
        <taxon>Candidatus Yanofskyibacteriota</taxon>
    </lineage>
</organism>
<evidence type="ECO:0000256" key="5">
    <source>
        <dbReference type="ARBA" id="ARBA00022989"/>
    </source>
</evidence>
<feature type="transmembrane region" description="Helical" evidence="7">
    <location>
        <begin position="178"/>
        <end position="198"/>
    </location>
</feature>
<evidence type="ECO:0000256" key="6">
    <source>
        <dbReference type="ARBA" id="ARBA00023136"/>
    </source>
</evidence>
<evidence type="ECO:0000259" key="9">
    <source>
        <dbReference type="PROSITE" id="PS50929"/>
    </source>
</evidence>
<feature type="transmembrane region" description="Helical" evidence="7">
    <location>
        <begin position="218"/>
        <end position="239"/>
    </location>
</feature>
<keyword evidence="2 7" id="KW-0812">Transmembrane</keyword>
<comment type="caution">
    <text evidence="10">The sequence shown here is derived from an EMBL/GenBank/DDBJ whole genome shotgun (WGS) entry which is preliminary data.</text>
</comment>
<keyword evidence="5 7" id="KW-1133">Transmembrane helix</keyword>
<evidence type="ECO:0000256" key="2">
    <source>
        <dbReference type="ARBA" id="ARBA00022692"/>
    </source>
</evidence>
<comment type="subcellular location">
    <subcellularLocation>
        <location evidence="1">Cell membrane</location>
        <topology evidence="1">Multi-pass membrane protein</topology>
    </subcellularLocation>
</comment>
<evidence type="ECO:0000256" key="7">
    <source>
        <dbReference type="SAM" id="Phobius"/>
    </source>
</evidence>
<keyword evidence="3" id="KW-0547">Nucleotide-binding</keyword>
<dbReference type="GO" id="GO:0034040">
    <property type="term" value="F:ATPase-coupled lipid transmembrane transporter activity"/>
    <property type="evidence" value="ECO:0007669"/>
    <property type="project" value="TreeGrafter"/>
</dbReference>
<accession>A0A0G0TRY7</accession>
<dbReference type="PROSITE" id="PS00211">
    <property type="entry name" value="ABC_TRANSPORTER_1"/>
    <property type="match status" value="1"/>
</dbReference>
<feature type="domain" description="ABC transmembrane type-1" evidence="9">
    <location>
        <begin position="36"/>
        <end position="320"/>
    </location>
</feature>
<dbReference type="GO" id="GO:0140359">
    <property type="term" value="F:ABC-type transporter activity"/>
    <property type="evidence" value="ECO:0007669"/>
    <property type="project" value="InterPro"/>
</dbReference>
<dbReference type="GO" id="GO:0016887">
    <property type="term" value="F:ATP hydrolysis activity"/>
    <property type="evidence" value="ECO:0007669"/>
    <property type="project" value="InterPro"/>
</dbReference>
<proteinExistence type="predicted"/>
<dbReference type="InterPro" id="IPR017871">
    <property type="entry name" value="ABC_transporter-like_CS"/>
</dbReference>
<dbReference type="GO" id="GO:0005886">
    <property type="term" value="C:plasma membrane"/>
    <property type="evidence" value="ECO:0007669"/>
    <property type="project" value="UniProtKB-SubCell"/>
</dbReference>
<feature type="domain" description="ABC transporter" evidence="8">
    <location>
        <begin position="352"/>
        <end position="589"/>
    </location>
</feature>
<sequence length="599" mass="68588">MSVAEKTREGNPLLYLFGQTWRYSEGNRHKVVWYWIMFVVANSIELFCQPLVMAKIIDTIQKQGITTANINFLFGLLMLTLVAELAFWAIHGPARCIERYNAFLVRLNYRKFLLKGVMTLPMEWHADHHSGDTIDKIEKGTNSLFSFSEDSFQVIYSIVQLVVSYSILAYFSRPAAFIVLGMIIISVWITMRFDKVLIGQYKELNRSENNISESVFDAISNITTVIILRVEKLVFGAIMRKVEKPFELFKRNQRLSEIKWFMTSLTCTVMVIIVMGVYFWQNIGATQGIAIGSVYLLMNYLNKISELFFRFTSMYSDILKRKSRVMNSEELTKDFKTENFANHVLPNMWRRLDVSNLNFSYHGSGNGDRHLEDISMSLARGERIALVGESGSGKTTILKIMRDLYRPQDMKLTVDGKNIPDGFGGVSRAIALIPQNPEIFATTILENITLGADYDPEFVRRFTDMACFTDVAESLPNKFDSSIKEKGVNLSGGQQQRLALARGLLACHDKDIVLLDEPTSSLDTGTEMKVYGNIFREFYDKTIVSSIHRLHLLPLFNRIYFFSNGQIIASGSLSELLNQCLEFQELWRQYNEHKEEATS</sequence>
<dbReference type="Gene3D" id="3.40.50.300">
    <property type="entry name" value="P-loop containing nucleotide triphosphate hydrolases"/>
    <property type="match status" value="1"/>
</dbReference>
<dbReference type="SUPFAM" id="SSF90123">
    <property type="entry name" value="ABC transporter transmembrane region"/>
    <property type="match status" value="1"/>
</dbReference>
<dbReference type="InterPro" id="IPR036640">
    <property type="entry name" value="ABC1_TM_sf"/>
</dbReference>
<evidence type="ECO:0000256" key="4">
    <source>
        <dbReference type="ARBA" id="ARBA00022840"/>
    </source>
</evidence>
<dbReference type="SMART" id="SM00382">
    <property type="entry name" value="AAA"/>
    <property type="match status" value="1"/>
</dbReference>
<dbReference type="Proteomes" id="UP000034072">
    <property type="component" value="Unassembled WGS sequence"/>
</dbReference>
<dbReference type="SUPFAM" id="SSF52540">
    <property type="entry name" value="P-loop containing nucleoside triphosphate hydrolases"/>
    <property type="match status" value="1"/>
</dbReference>
<protein>
    <submittedName>
        <fullName evidence="10">ABC transporter related protein</fullName>
    </submittedName>
</protein>
<dbReference type="InterPro" id="IPR039421">
    <property type="entry name" value="Type_1_exporter"/>
</dbReference>
<dbReference type="Pfam" id="PF00664">
    <property type="entry name" value="ABC_membrane"/>
    <property type="match status" value="1"/>
</dbReference>
<dbReference type="PANTHER" id="PTHR24221">
    <property type="entry name" value="ATP-BINDING CASSETTE SUB-FAMILY B"/>
    <property type="match status" value="1"/>
</dbReference>
<keyword evidence="6 7" id="KW-0472">Membrane</keyword>
<dbReference type="InterPro" id="IPR011527">
    <property type="entry name" value="ABC1_TM_dom"/>
</dbReference>
<dbReference type="InterPro" id="IPR003593">
    <property type="entry name" value="AAA+_ATPase"/>
</dbReference>
<dbReference type="InterPro" id="IPR003439">
    <property type="entry name" value="ABC_transporter-like_ATP-bd"/>
</dbReference>
<dbReference type="PANTHER" id="PTHR24221:SF654">
    <property type="entry name" value="ATP-BINDING CASSETTE SUB-FAMILY B MEMBER 6"/>
    <property type="match status" value="1"/>
</dbReference>
<reference evidence="10 11" key="1">
    <citation type="journal article" date="2015" name="Nature">
        <title>rRNA introns, odd ribosomes, and small enigmatic genomes across a large radiation of phyla.</title>
        <authorList>
            <person name="Brown C.T."/>
            <person name="Hug L.A."/>
            <person name="Thomas B.C."/>
            <person name="Sharon I."/>
            <person name="Castelle C.J."/>
            <person name="Singh A."/>
            <person name="Wilkins M.J."/>
            <person name="Williams K.H."/>
            <person name="Banfield J.F."/>
        </authorList>
    </citation>
    <scope>NUCLEOTIDE SEQUENCE [LARGE SCALE GENOMIC DNA]</scope>
</reference>
<gene>
    <name evidence="10" type="ORF">UT75_C0007G0050</name>
</gene>
<feature type="transmembrane region" description="Helical" evidence="7">
    <location>
        <begin position="32"/>
        <end position="52"/>
    </location>
</feature>
<keyword evidence="4" id="KW-0067">ATP-binding</keyword>
<name>A0A0G0TRY7_9BACT</name>
<evidence type="ECO:0000259" key="8">
    <source>
        <dbReference type="PROSITE" id="PS50893"/>
    </source>
</evidence>
<dbReference type="InterPro" id="IPR027417">
    <property type="entry name" value="P-loop_NTPase"/>
</dbReference>
<dbReference type="Pfam" id="PF00005">
    <property type="entry name" value="ABC_tran"/>
    <property type="match status" value="1"/>
</dbReference>
<dbReference type="GO" id="GO:0005524">
    <property type="term" value="F:ATP binding"/>
    <property type="evidence" value="ECO:0007669"/>
    <property type="project" value="UniProtKB-KW"/>
</dbReference>
<feature type="transmembrane region" description="Helical" evidence="7">
    <location>
        <begin position="72"/>
        <end position="90"/>
    </location>
</feature>